<dbReference type="EMBL" id="JACEFI010000016">
    <property type="protein sequence ID" value="KAH0594347.1"/>
    <property type="molecule type" value="Genomic_DNA"/>
</dbReference>
<evidence type="ECO:0000313" key="1">
    <source>
        <dbReference type="EMBL" id="KAH0594347.1"/>
    </source>
</evidence>
<name>A0A9P8S515_9HYPO</name>
<accession>A0A9P8S515</accession>
<proteinExistence type="predicted"/>
<keyword evidence="2" id="KW-1185">Reference proteome</keyword>
<sequence length="183" mass="20552">MCIPRKMAAGPELSAFDMIYTVSMLSVFDSDLCLNIQAYTCDQTSNMCPERDIEKIAKGWTIAMLYSKERLKRIYGWGNDQLEEAAKGGILVLETVCLFVHACVKHGQYQLPFEFWKVLHAEYGIVVYPSALTEDIDVQGLGVDVTFMDAYGGHIVMYGRCCGSDPPPCPMEFLREPPPVYSK</sequence>
<gene>
    <name evidence="1" type="ORF">MHUMG1_07695</name>
</gene>
<comment type="caution">
    <text evidence="1">The sequence shown here is derived from an EMBL/GenBank/DDBJ whole genome shotgun (WGS) entry which is preliminary data.</text>
</comment>
<dbReference type="Proteomes" id="UP000764110">
    <property type="component" value="Unassembled WGS sequence"/>
</dbReference>
<dbReference type="AlphaFoldDB" id="A0A9P8S515"/>
<reference evidence="1 2" key="1">
    <citation type="submission" date="2020-07" db="EMBL/GenBank/DDBJ databases">
        <title>Metarhizium humberi genome.</title>
        <authorList>
            <person name="Lysoe E."/>
        </authorList>
    </citation>
    <scope>NUCLEOTIDE SEQUENCE [LARGE SCALE GENOMIC DNA]</scope>
    <source>
        <strain evidence="1 2">ESALQ1638</strain>
    </source>
</reference>
<evidence type="ECO:0000313" key="2">
    <source>
        <dbReference type="Proteomes" id="UP000764110"/>
    </source>
</evidence>
<organism evidence="1 2">
    <name type="scientific">Metarhizium humberi</name>
    <dbReference type="NCBI Taxonomy" id="2596975"/>
    <lineage>
        <taxon>Eukaryota</taxon>
        <taxon>Fungi</taxon>
        <taxon>Dikarya</taxon>
        <taxon>Ascomycota</taxon>
        <taxon>Pezizomycotina</taxon>
        <taxon>Sordariomycetes</taxon>
        <taxon>Hypocreomycetidae</taxon>
        <taxon>Hypocreales</taxon>
        <taxon>Clavicipitaceae</taxon>
        <taxon>Metarhizium</taxon>
    </lineage>
</organism>
<protein>
    <submittedName>
        <fullName evidence="1">Uncharacterized protein</fullName>
    </submittedName>
</protein>